<dbReference type="EMBL" id="CP045503">
    <property type="protein sequence ID" value="QPG57916.1"/>
    <property type="molecule type" value="Genomic_DNA"/>
</dbReference>
<feature type="domain" description="THIF-type NAD/FAD binding fold" evidence="1">
    <location>
        <begin position="11"/>
        <end position="245"/>
    </location>
</feature>
<dbReference type="Pfam" id="PF00899">
    <property type="entry name" value="ThiF"/>
    <property type="match status" value="1"/>
</dbReference>
<dbReference type="InterPro" id="IPR035985">
    <property type="entry name" value="Ubiquitin-activating_enz"/>
</dbReference>
<evidence type="ECO:0000313" key="2">
    <source>
        <dbReference type="EMBL" id="QPG57916.1"/>
    </source>
</evidence>
<dbReference type="CDD" id="cd00757">
    <property type="entry name" value="ThiF_MoeB_HesA_family"/>
    <property type="match status" value="1"/>
</dbReference>
<keyword evidence="3" id="KW-1185">Reference proteome</keyword>
<dbReference type="Proteomes" id="UP000316416">
    <property type="component" value="Chromosome"/>
</dbReference>
<accession>A0ABX6VBM8</accession>
<name>A0ABX6VBM8_9GAMM</name>
<dbReference type="InterPro" id="IPR045886">
    <property type="entry name" value="ThiF/MoeB/HesA"/>
</dbReference>
<proteinExistence type="predicted"/>
<organism evidence="2 3">
    <name type="scientific">Shewanella eurypsychrophilus</name>
    <dbReference type="NCBI Taxonomy" id="2593656"/>
    <lineage>
        <taxon>Bacteria</taxon>
        <taxon>Pseudomonadati</taxon>
        <taxon>Pseudomonadota</taxon>
        <taxon>Gammaproteobacteria</taxon>
        <taxon>Alteromonadales</taxon>
        <taxon>Shewanellaceae</taxon>
        <taxon>Shewanella</taxon>
    </lineage>
</organism>
<dbReference type="SUPFAM" id="SSF69572">
    <property type="entry name" value="Activating enzymes of the ubiquitin-like proteins"/>
    <property type="match status" value="1"/>
</dbReference>
<evidence type="ECO:0000259" key="1">
    <source>
        <dbReference type="Pfam" id="PF00899"/>
    </source>
</evidence>
<gene>
    <name evidence="2" type="ORF">FM038_010955</name>
</gene>
<sequence length="258" mass="27708">MSVNDNDFIRFSRQILLPEVGEAGQVKLHLAKVVIIGVGGLGTLVAEYLAAAGIGKITLVDHDRVELSNLPRQLLFSEDDINQNKAQVTGLKLANRDKSCELLAITDKFSVDNGEDILAGCDLVFDCTDDFNTRQAINLACLNHAIPLISASVANFSGQLLVVDQVSSPDSGCYACLFPSELIVSQSCQTVGILGPMVGVMASMQALNGMNFLLGVNGPLGKLLRFDGREMKWREAQLNRDHNCPSCGQTSAQSQANL</sequence>
<dbReference type="Gene3D" id="3.40.50.720">
    <property type="entry name" value="NAD(P)-binding Rossmann-like Domain"/>
    <property type="match status" value="1"/>
</dbReference>
<dbReference type="PANTHER" id="PTHR10953:SF240">
    <property type="entry name" value="SULFUR CARRIER PROTEIN THIS ADENYLYLTRANSFERASE"/>
    <property type="match status" value="1"/>
</dbReference>
<dbReference type="RefSeq" id="WP_142870654.1">
    <property type="nucleotide sequence ID" value="NZ_CP045503.2"/>
</dbReference>
<reference evidence="2" key="1">
    <citation type="submission" date="2021-07" db="EMBL/GenBank/DDBJ databases">
        <title>Shewanella sp. YLB-07 whole genome sequence.</title>
        <authorList>
            <person name="Yu L."/>
        </authorList>
    </citation>
    <scope>NUCLEOTIDE SEQUENCE</scope>
    <source>
        <strain evidence="2">YLB-08</strain>
    </source>
</reference>
<protein>
    <submittedName>
        <fullName evidence="2">HesA/MoeB/ThiF family protein</fullName>
    </submittedName>
</protein>
<evidence type="ECO:0000313" key="3">
    <source>
        <dbReference type="Proteomes" id="UP000316416"/>
    </source>
</evidence>
<dbReference type="InterPro" id="IPR000594">
    <property type="entry name" value="ThiF_NAD_FAD-bd"/>
</dbReference>
<dbReference type="PANTHER" id="PTHR10953">
    <property type="entry name" value="UBIQUITIN-ACTIVATING ENZYME E1"/>
    <property type="match status" value="1"/>
</dbReference>